<feature type="domain" description="Condensation" evidence="1">
    <location>
        <begin position="63"/>
        <end position="358"/>
    </location>
</feature>
<evidence type="ECO:0000259" key="1">
    <source>
        <dbReference type="Pfam" id="PF00668"/>
    </source>
</evidence>
<dbReference type="SUPFAM" id="SSF52777">
    <property type="entry name" value="CoA-dependent acyltransferases"/>
    <property type="match status" value="2"/>
</dbReference>
<dbReference type="Gene3D" id="3.30.559.30">
    <property type="entry name" value="Nonribosomal peptide synthetase, condensation domain"/>
    <property type="match status" value="1"/>
</dbReference>
<comment type="caution">
    <text evidence="2">The sequence shown here is derived from an EMBL/GenBank/DDBJ whole genome shotgun (WGS) entry which is preliminary data.</text>
</comment>
<dbReference type="Proteomes" id="UP000031364">
    <property type="component" value="Unassembled WGS sequence"/>
</dbReference>
<dbReference type="RefSeq" id="WP_043666402.1">
    <property type="nucleotide sequence ID" value="NZ_BDCI01000017.1"/>
</dbReference>
<dbReference type="EMBL" id="JNFP01000007">
    <property type="protein sequence ID" value="KIA65420.1"/>
    <property type="molecule type" value="Genomic_DNA"/>
</dbReference>
<name>A0ABR4ZJQ4_9NOCA</name>
<dbReference type="InterPro" id="IPR023213">
    <property type="entry name" value="CAT-like_dom_sf"/>
</dbReference>
<keyword evidence="3" id="KW-1185">Reference proteome</keyword>
<organism evidence="2 3">
    <name type="scientific">Nocardia vulneris</name>
    <dbReference type="NCBI Taxonomy" id="1141657"/>
    <lineage>
        <taxon>Bacteria</taxon>
        <taxon>Bacillati</taxon>
        <taxon>Actinomycetota</taxon>
        <taxon>Actinomycetes</taxon>
        <taxon>Mycobacteriales</taxon>
        <taxon>Nocardiaceae</taxon>
        <taxon>Nocardia</taxon>
    </lineage>
</organism>
<dbReference type="InterPro" id="IPR001242">
    <property type="entry name" value="Condensation_dom"/>
</dbReference>
<evidence type="ECO:0000313" key="2">
    <source>
        <dbReference type="EMBL" id="KIA65420.1"/>
    </source>
</evidence>
<evidence type="ECO:0000313" key="3">
    <source>
        <dbReference type="Proteomes" id="UP000031364"/>
    </source>
</evidence>
<protein>
    <recommendedName>
        <fullName evidence="1">Condensation domain-containing protein</fullName>
    </recommendedName>
</protein>
<dbReference type="Pfam" id="PF00668">
    <property type="entry name" value="Condensation"/>
    <property type="match status" value="1"/>
</dbReference>
<gene>
    <name evidence="2" type="ORF">FG87_07250</name>
</gene>
<reference evidence="2 3" key="1">
    <citation type="journal article" date="2014" name="Int. J. Syst. Evol. Microbiol.">
        <title>Nocardia vulneris sp. nov., isolated from wounds of human patients in North America.</title>
        <authorList>
            <person name="Lasker B.A."/>
            <person name="Bell M."/>
            <person name="Klenk H.P."/>
            <person name="Sproer C."/>
            <person name="Schumann C."/>
            <person name="Schumann P."/>
            <person name="Brown J.M."/>
        </authorList>
    </citation>
    <scope>NUCLEOTIDE SEQUENCE [LARGE SCALE GENOMIC DNA]</scope>
    <source>
        <strain evidence="2 3">W9851</strain>
    </source>
</reference>
<accession>A0ABR4ZJQ4</accession>
<proteinExistence type="predicted"/>
<sequence>MIRIGGVDFALRPTRRPIIVAPTAASARAAKSAPTSAVPPSFLQQDHLDGVLGGVSDGVYLGMVTRISGALDLAALTVVITDFVQAHDGLRTWFEPTALGCIRHILAPEDVQFGTRELAGAEGDWAVALTDYFDAVSSPLQWPSAAFAVLPGAEGFEVVFAVDHAFSDGMSQALAALELTERYRARTAGRAASWPGPGGSSTDYAADERARASDALAADLYPYWQDALAENDFRLPVSPIERGGPAPKRHRRRVEGSVLLDADLVQAFDQALARTGASVAAAMFSVLALADFETTGSEFYWSLNVLSTRFGARFRTAQGWFCNFVPVSFELPPVPSFAATLPIARDALERGRQMSRLPAHGAIAQLFARGYGADLVTREPSFVTLLDLRTVDEALGAEADTRILTADGTTSTVSIWLGRNNTEYFVCIGAPDLPETWEQAGDYVQRLRRILVSIAETGDYRSACPLAAISGIWQ</sequence>
<dbReference type="Gene3D" id="3.30.559.10">
    <property type="entry name" value="Chloramphenicol acetyltransferase-like domain"/>
    <property type="match status" value="1"/>
</dbReference>